<reference evidence="1 2" key="1">
    <citation type="submission" date="2016-09" db="EMBL/GenBank/DDBJ databases">
        <authorList>
            <person name="Capua I."/>
            <person name="De Benedictis P."/>
            <person name="Joannis T."/>
            <person name="Lombin L.H."/>
            <person name="Cattoli G."/>
        </authorList>
    </citation>
    <scope>NUCLEOTIDE SEQUENCE [LARGE SCALE GENOMIC DNA]</scope>
    <source>
        <strain evidence="1 2">IMI 309357</strain>
    </source>
</reference>
<evidence type="ECO:0000313" key="2">
    <source>
        <dbReference type="Proteomes" id="UP000176998"/>
    </source>
</evidence>
<dbReference type="OrthoDB" id="435881at2759"/>
<gene>
    <name evidence="1" type="ORF">CORC01_12532</name>
</gene>
<dbReference type="EMBL" id="MJBS01000156">
    <property type="protein sequence ID" value="OHE92187.1"/>
    <property type="molecule type" value="Genomic_DNA"/>
</dbReference>
<dbReference type="GeneID" id="34565662"/>
<organism evidence="1 2">
    <name type="scientific">Colletotrichum orchidophilum</name>
    <dbReference type="NCBI Taxonomy" id="1209926"/>
    <lineage>
        <taxon>Eukaryota</taxon>
        <taxon>Fungi</taxon>
        <taxon>Dikarya</taxon>
        <taxon>Ascomycota</taxon>
        <taxon>Pezizomycotina</taxon>
        <taxon>Sordariomycetes</taxon>
        <taxon>Hypocreomycetidae</taxon>
        <taxon>Glomerellales</taxon>
        <taxon>Glomerellaceae</taxon>
        <taxon>Colletotrichum</taxon>
    </lineage>
</organism>
<accession>A0A1G4ASN8</accession>
<sequence length="161" mass="18117">MNMLLENNFEVIHYDIISHSSVSLQRYPWYIANIFPFETFILLISALAGRDGGQTVDIAWHVINQVYEHHPCFTTDSNDPLYWALGNLMLRVWQQRIAASRNSGIELPLEPSCIGQFARRRTAMARNAQPQVTSASGEYGQQFSGNARADITSSGLAARGW</sequence>
<protein>
    <submittedName>
        <fullName evidence="1">Uncharacterized protein</fullName>
    </submittedName>
</protein>
<keyword evidence="2" id="KW-1185">Reference proteome</keyword>
<evidence type="ECO:0000313" key="1">
    <source>
        <dbReference type="EMBL" id="OHE92187.1"/>
    </source>
</evidence>
<proteinExistence type="predicted"/>
<comment type="caution">
    <text evidence="1">The sequence shown here is derived from an EMBL/GenBank/DDBJ whole genome shotgun (WGS) entry which is preliminary data.</text>
</comment>
<dbReference type="RefSeq" id="XP_022469357.1">
    <property type="nucleotide sequence ID" value="XM_022624152.1"/>
</dbReference>
<dbReference type="AlphaFoldDB" id="A0A1G4ASN8"/>
<name>A0A1G4ASN8_9PEZI</name>
<dbReference type="STRING" id="1209926.A0A1G4ASN8"/>
<dbReference type="Proteomes" id="UP000176998">
    <property type="component" value="Unassembled WGS sequence"/>
</dbReference>